<reference evidence="1 2" key="2">
    <citation type="journal article" date="2017" name="Front. Plant Sci.">
        <title>Gene Classification and Mining of Molecular Markers Useful in Red Clover (Trifolium pratense) Breeding.</title>
        <authorList>
            <person name="Istvanek J."/>
            <person name="Dluhosova J."/>
            <person name="Dluhos P."/>
            <person name="Patkova L."/>
            <person name="Nedelnik J."/>
            <person name="Repkova J."/>
        </authorList>
    </citation>
    <scope>NUCLEOTIDE SEQUENCE [LARGE SCALE GENOMIC DNA]</scope>
    <source>
        <strain evidence="2">cv. Tatra</strain>
        <tissue evidence="1">Young leaves</tissue>
    </source>
</reference>
<dbReference type="ExpressionAtlas" id="A0A2K3LHU8">
    <property type="expression patterns" value="baseline"/>
</dbReference>
<dbReference type="AlphaFoldDB" id="A0A2K3LHU8"/>
<name>A0A2K3LHU8_TRIPR</name>
<organism evidence="1 2">
    <name type="scientific">Trifolium pratense</name>
    <name type="common">Red clover</name>
    <dbReference type="NCBI Taxonomy" id="57577"/>
    <lineage>
        <taxon>Eukaryota</taxon>
        <taxon>Viridiplantae</taxon>
        <taxon>Streptophyta</taxon>
        <taxon>Embryophyta</taxon>
        <taxon>Tracheophyta</taxon>
        <taxon>Spermatophyta</taxon>
        <taxon>Magnoliopsida</taxon>
        <taxon>eudicotyledons</taxon>
        <taxon>Gunneridae</taxon>
        <taxon>Pentapetalae</taxon>
        <taxon>rosids</taxon>
        <taxon>fabids</taxon>
        <taxon>Fabales</taxon>
        <taxon>Fabaceae</taxon>
        <taxon>Papilionoideae</taxon>
        <taxon>50 kb inversion clade</taxon>
        <taxon>NPAAA clade</taxon>
        <taxon>Hologalegina</taxon>
        <taxon>IRL clade</taxon>
        <taxon>Trifolieae</taxon>
        <taxon>Trifolium</taxon>
    </lineage>
</organism>
<accession>A0A2K3LHU8</accession>
<protein>
    <submittedName>
        <fullName evidence="1">Uncharacterized protein</fullName>
    </submittedName>
</protein>
<reference evidence="1 2" key="1">
    <citation type="journal article" date="2014" name="Am. J. Bot.">
        <title>Genome assembly and annotation for red clover (Trifolium pratense; Fabaceae).</title>
        <authorList>
            <person name="Istvanek J."/>
            <person name="Jaros M."/>
            <person name="Krenek A."/>
            <person name="Repkova J."/>
        </authorList>
    </citation>
    <scope>NUCLEOTIDE SEQUENCE [LARGE SCALE GENOMIC DNA]</scope>
    <source>
        <strain evidence="2">cv. Tatra</strain>
        <tissue evidence="1">Young leaves</tissue>
    </source>
</reference>
<dbReference type="Proteomes" id="UP000236291">
    <property type="component" value="Unassembled WGS sequence"/>
</dbReference>
<evidence type="ECO:0000313" key="1">
    <source>
        <dbReference type="EMBL" id="PNX78086.1"/>
    </source>
</evidence>
<gene>
    <name evidence="1" type="ORF">L195_g034061</name>
</gene>
<comment type="caution">
    <text evidence="1">The sequence shown here is derived from an EMBL/GenBank/DDBJ whole genome shotgun (WGS) entry which is preliminary data.</text>
</comment>
<dbReference type="EMBL" id="ASHM01033472">
    <property type="protein sequence ID" value="PNX78086.1"/>
    <property type="molecule type" value="Genomic_DNA"/>
</dbReference>
<proteinExistence type="predicted"/>
<evidence type="ECO:0000313" key="2">
    <source>
        <dbReference type="Proteomes" id="UP000236291"/>
    </source>
</evidence>
<sequence length="262" mass="29886">MEMGLCFVCNAPFTVDHALKHKSIRFRVIEMDEEVDTNFFHKPSTLNRNLISTHNYVPGMGCSSVSEGEEPPLVKDEEVQGIVEDSQQSSVCTQNFTVDSQVTVYPEHCLENCTTRLGPTTQITANLSNPTFKHIEDNLLAIHEISEPTVAMRNILCYRAEPISKIPMINNHTHVQIQNTKPTFNKVPRSFNASEMADKWTKSLCMLGAESFTSEHEMKHKSVQFLLKEMDEKQPTLQVFDQMPKVLTLLMDLKFFYNILKS</sequence>